<organism evidence="1 2">
    <name type="scientific">Rattus norvegicus</name>
    <name type="common">Rat</name>
    <dbReference type="NCBI Taxonomy" id="10116"/>
    <lineage>
        <taxon>Eukaryota</taxon>
        <taxon>Metazoa</taxon>
        <taxon>Chordata</taxon>
        <taxon>Craniata</taxon>
        <taxon>Vertebrata</taxon>
        <taxon>Euteleostomi</taxon>
        <taxon>Mammalia</taxon>
        <taxon>Eutheria</taxon>
        <taxon>Euarchontoglires</taxon>
        <taxon>Glires</taxon>
        <taxon>Rodentia</taxon>
        <taxon>Myomorpha</taxon>
        <taxon>Muroidea</taxon>
        <taxon>Muridae</taxon>
        <taxon>Murinae</taxon>
        <taxon>Rattus</taxon>
    </lineage>
</organism>
<feature type="non-terminal residue" evidence="1">
    <location>
        <position position="55"/>
    </location>
</feature>
<dbReference type="Proteomes" id="UP000234681">
    <property type="component" value="Chromosome 12"/>
</dbReference>
<name>A6K1W7_RAT</name>
<evidence type="ECO:0000313" key="2">
    <source>
        <dbReference type="Proteomes" id="UP000234681"/>
    </source>
</evidence>
<gene>
    <name evidence="1" type="ORF">rCG_42563</name>
</gene>
<reference evidence="1 2" key="1">
    <citation type="submission" date="2005-07" db="EMBL/GenBank/DDBJ databases">
        <authorList>
            <person name="Mural R.J."/>
            <person name="Li P.W."/>
            <person name="Adams M.D."/>
            <person name="Amanatides P.G."/>
            <person name="Baden-Tillson H."/>
            <person name="Barnstead M."/>
            <person name="Chin S.H."/>
            <person name="Dew I."/>
            <person name="Evans C.A."/>
            <person name="Ferriera S."/>
            <person name="Flanigan M."/>
            <person name="Fosler C."/>
            <person name="Glodek A."/>
            <person name="Gu Z."/>
            <person name="Holt R.A."/>
            <person name="Jennings D."/>
            <person name="Kraft C.L."/>
            <person name="Lu F."/>
            <person name="Nguyen T."/>
            <person name="Nusskern D.R."/>
            <person name="Pfannkoch C.M."/>
            <person name="Sitter C."/>
            <person name="Sutton G.G."/>
            <person name="Venter J.C."/>
            <person name="Wang Z."/>
            <person name="Woodage T."/>
            <person name="Zheng X.H."/>
            <person name="Zhong F."/>
        </authorList>
    </citation>
    <scope>NUCLEOTIDE SEQUENCE [LARGE SCALE GENOMIC DNA]</scope>
    <source>
        <strain>BN</strain>
        <strain evidence="2">Sprague-Dawley</strain>
    </source>
</reference>
<evidence type="ECO:0000313" key="1">
    <source>
        <dbReference type="EMBL" id="EDL89775.1"/>
    </source>
</evidence>
<dbReference type="EMBL" id="CH474012">
    <property type="protein sequence ID" value="EDL89775.1"/>
    <property type="molecule type" value="Genomic_DNA"/>
</dbReference>
<dbReference type="AlphaFoldDB" id="A6K1W7"/>
<protein>
    <submittedName>
        <fullName evidence="1">RCG42563</fullName>
    </submittedName>
</protein>
<proteinExistence type="predicted"/>
<accession>A6K1W7</accession>
<sequence>MFILSLADNRHQRLGRWQDLGGGNRVQGSACLCLLGAKVVRHNTCPIPPMVSFTS</sequence>